<dbReference type="Proteomes" id="UP001176806">
    <property type="component" value="Unassembled WGS sequence"/>
</dbReference>
<dbReference type="InterPro" id="IPR002347">
    <property type="entry name" value="SDR_fam"/>
</dbReference>
<dbReference type="SUPFAM" id="SSF51735">
    <property type="entry name" value="NAD(P)-binding Rossmann-fold domains"/>
    <property type="match status" value="1"/>
</dbReference>
<name>A0ABT8WHL9_9FLAO</name>
<dbReference type="InterPro" id="IPR036291">
    <property type="entry name" value="NAD(P)-bd_dom_sf"/>
</dbReference>
<evidence type="ECO:0000313" key="3">
    <source>
        <dbReference type="Proteomes" id="UP001176806"/>
    </source>
</evidence>
<keyword evidence="3" id="KW-1185">Reference proteome</keyword>
<dbReference type="Gene3D" id="3.40.50.720">
    <property type="entry name" value="NAD(P)-binding Rossmann-like Domain"/>
    <property type="match status" value="1"/>
</dbReference>
<proteinExistence type="inferred from homology"/>
<evidence type="ECO:0000313" key="2">
    <source>
        <dbReference type="EMBL" id="MDO5972645.1"/>
    </source>
</evidence>
<dbReference type="PRINTS" id="PR00081">
    <property type="entry name" value="GDHRDH"/>
</dbReference>
<dbReference type="PANTHER" id="PTHR45458:SF1">
    <property type="entry name" value="SHORT CHAIN DEHYDROGENASE"/>
    <property type="match status" value="1"/>
</dbReference>
<protein>
    <submittedName>
        <fullName evidence="2">SDR family NAD(P)-dependent oxidoreductase</fullName>
    </submittedName>
</protein>
<dbReference type="Pfam" id="PF00106">
    <property type="entry name" value="adh_short"/>
    <property type="match status" value="1"/>
</dbReference>
<reference evidence="2" key="1">
    <citation type="submission" date="2023-07" db="EMBL/GenBank/DDBJ databases">
        <title>Two novel species in the genus Flavivirga.</title>
        <authorList>
            <person name="Kwon K."/>
        </authorList>
    </citation>
    <scope>NUCLEOTIDE SEQUENCE</scope>
    <source>
        <strain evidence="2">KACC 14158</strain>
    </source>
</reference>
<accession>A0ABT8WHL9</accession>
<gene>
    <name evidence="2" type="ORF">Q4Q40_00485</name>
</gene>
<comment type="caution">
    <text evidence="2">The sequence shown here is derived from an EMBL/GenBank/DDBJ whole genome shotgun (WGS) entry which is preliminary data.</text>
</comment>
<comment type="similarity">
    <text evidence="1">Belongs to the short-chain dehydrogenases/reductases (SDR) family.</text>
</comment>
<sequence length="224" mass="25355">MNKIALITGASKGIGKALTEKMLNENFFVIGTSRSGKFEKIEHKNFYPLKLDLSSTESIENMHKEIFRNFKHIDFLINNAGIGPDLDTYIPEKESFNLTFDVNVTGTVFFTEPLIELINENGIILNVSSKMGSLNVCELTDSVAYRMSKSALNMYTKILTNRLKNKIRVASIHPGWVKTTIIESNLKNGRLTPKQSAENIFEFITNEFDSGTFWNSENGTELLW</sequence>
<organism evidence="2 3">
    <name type="scientific">Flavivirga jejuensis</name>
    <dbReference type="NCBI Taxonomy" id="870487"/>
    <lineage>
        <taxon>Bacteria</taxon>
        <taxon>Pseudomonadati</taxon>
        <taxon>Bacteroidota</taxon>
        <taxon>Flavobacteriia</taxon>
        <taxon>Flavobacteriales</taxon>
        <taxon>Flavobacteriaceae</taxon>
        <taxon>Flavivirga</taxon>
    </lineage>
</organism>
<dbReference type="InterPro" id="IPR052184">
    <property type="entry name" value="SDR_enzymes"/>
</dbReference>
<dbReference type="PRINTS" id="PR00080">
    <property type="entry name" value="SDRFAMILY"/>
</dbReference>
<dbReference type="EMBL" id="JAUOEL010000001">
    <property type="protein sequence ID" value="MDO5972645.1"/>
    <property type="molecule type" value="Genomic_DNA"/>
</dbReference>
<dbReference type="PANTHER" id="PTHR45458">
    <property type="entry name" value="SHORT-CHAIN DEHYDROGENASE/REDUCTASE SDR"/>
    <property type="match status" value="1"/>
</dbReference>
<evidence type="ECO:0000256" key="1">
    <source>
        <dbReference type="RuleBase" id="RU000363"/>
    </source>
</evidence>
<dbReference type="RefSeq" id="WP_303299708.1">
    <property type="nucleotide sequence ID" value="NZ_BAABDA010000042.1"/>
</dbReference>